<reference evidence="1 2" key="1">
    <citation type="submission" date="2021-04" db="EMBL/GenBank/DDBJ databases">
        <title>Draft genome sequence of Paenibacillus cisolokensis, LC2-13A.</title>
        <authorList>
            <person name="Uke A."/>
            <person name="Chhe C."/>
            <person name="Baramee S."/>
            <person name="Kosugi A."/>
        </authorList>
    </citation>
    <scope>NUCLEOTIDE SEQUENCE [LARGE SCALE GENOMIC DNA]</scope>
    <source>
        <strain evidence="1 2">LC2-13A</strain>
    </source>
</reference>
<evidence type="ECO:0000313" key="1">
    <source>
        <dbReference type="EMBL" id="GIQ66198.1"/>
    </source>
</evidence>
<accession>A0ABQ4NDZ9</accession>
<keyword evidence="2" id="KW-1185">Reference proteome</keyword>
<organism evidence="1 2">
    <name type="scientific">Paenibacillus cisolokensis</name>
    <dbReference type="NCBI Taxonomy" id="1658519"/>
    <lineage>
        <taxon>Bacteria</taxon>
        <taxon>Bacillati</taxon>
        <taxon>Bacillota</taxon>
        <taxon>Bacilli</taxon>
        <taxon>Bacillales</taxon>
        <taxon>Paenibacillaceae</taxon>
        <taxon>Paenibacillus</taxon>
    </lineage>
</organism>
<name>A0ABQ4NDZ9_9BACL</name>
<gene>
    <name evidence="1" type="ORF">PACILC2_47660</name>
</gene>
<dbReference type="Proteomes" id="UP000680304">
    <property type="component" value="Unassembled WGS sequence"/>
</dbReference>
<sequence length="56" mass="5974">MRCWPASVDADVGCRVVPAPLLRGGDNEVAVLELHGTETGVLEFKDVPDPVSTEKP</sequence>
<evidence type="ECO:0000313" key="2">
    <source>
        <dbReference type="Proteomes" id="UP000680304"/>
    </source>
</evidence>
<dbReference type="EMBL" id="BOVJ01000168">
    <property type="protein sequence ID" value="GIQ66198.1"/>
    <property type="molecule type" value="Genomic_DNA"/>
</dbReference>
<proteinExistence type="predicted"/>
<comment type="caution">
    <text evidence="1">The sequence shown here is derived from an EMBL/GenBank/DDBJ whole genome shotgun (WGS) entry which is preliminary data.</text>
</comment>
<protein>
    <submittedName>
        <fullName evidence="1">Uncharacterized protein</fullName>
    </submittedName>
</protein>